<gene>
    <name evidence="1" type="ORF">BZARG_382</name>
</gene>
<evidence type="ECO:0008006" key="3">
    <source>
        <dbReference type="Google" id="ProtNLM"/>
    </source>
</evidence>
<dbReference type="AlphaFoldDB" id="G2EGZ5"/>
<sequence>MKKTSLFVLFLTILSTGCKSLTVQQKQYTTTIQKVVLGSVGQDENYILKKTYSSLAVPDYNKPIKVSATPILFNKTSLKRFKNAQKLQAKEVQVNYIDSLMLKPKFLNLQTVDDVALIALLNNNTNADIKNYLINKNNAHIVTSISIAFNENTMQDILKAEEVFLESAGLKSIALNLYNNKALVKSIHFNEGVVFAYRVSQFCWKENSKHQLEIVNLIEGITSCAKKTYKSAKRAKKEINYYKL</sequence>
<dbReference type="OrthoDB" id="1186960at2"/>
<comment type="caution">
    <text evidence="1">The sequence shown here is derived from an EMBL/GenBank/DDBJ whole genome shotgun (WGS) entry which is preliminary data.</text>
</comment>
<protein>
    <recommendedName>
        <fullName evidence="3">Lipoprotein</fullName>
    </recommendedName>
</protein>
<accession>G2EGZ5</accession>
<dbReference type="RefSeq" id="WP_008639776.1">
    <property type="nucleotide sequence ID" value="NZ_AFXZ01000067.1"/>
</dbReference>
<dbReference type="eggNOG" id="ENOG50325ES">
    <property type="taxonomic scope" value="Bacteria"/>
</dbReference>
<organism evidence="1 2">
    <name type="scientific">Bizionia argentinensis JUB59</name>
    <dbReference type="NCBI Taxonomy" id="1046627"/>
    <lineage>
        <taxon>Bacteria</taxon>
        <taxon>Pseudomonadati</taxon>
        <taxon>Bacteroidota</taxon>
        <taxon>Flavobacteriia</taxon>
        <taxon>Flavobacteriales</taxon>
        <taxon>Flavobacteriaceae</taxon>
        <taxon>Bizionia</taxon>
    </lineage>
</organism>
<proteinExistence type="predicted"/>
<evidence type="ECO:0000313" key="1">
    <source>
        <dbReference type="EMBL" id="EGV42287.1"/>
    </source>
</evidence>
<dbReference type="STRING" id="1046627.BZARG_382"/>
<dbReference type="EMBL" id="AFXZ01000067">
    <property type="protein sequence ID" value="EGV42287.1"/>
    <property type="molecule type" value="Genomic_DNA"/>
</dbReference>
<dbReference type="PROSITE" id="PS51257">
    <property type="entry name" value="PROKAR_LIPOPROTEIN"/>
    <property type="match status" value="1"/>
</dbReference>
<reference evidence="1 2" key="1">
    <citation type="journal article" date="2008" name="Int. J. Syst. Evol. Microbiol.">
        <title>Bizionia argentinensis sp. nov., isolated from surface marine water in Antarctica.</title>
        <authorList>
            <person name="Bercovich A."/>
            <person name="Vazquez S.C."/>
            <person name="Yankilevich P."/>
            <person name="Coria S.H."/>
            <person name="Foti M."/>
            <person name="Hernandez E."/>
            <person name="Vidal A."/>
            <person name="Ruberto L."/>
            <person name="Melo C."/>
            <person name="Marenssi S."/>
            <person name="Criscuolo M."/>
            <person name="Memoli M."/>
            <person name="Arguelles M."/>
            <person name="Mac Cormack W.P."/>
        </authorList>
    </citation>
    <scope>NUCLEOTIDE SEQUENCE [LARGE SCALE GENOMIC DNA]</scope>
    <source>
        <strain evidence="1 2">JUB59</strain>
    </source>
</reference>
<keyword evidence="2" id="KW-1185">Reference proteome</keyword>
<name>G2EGZ5_9FLAO</name>
<dbReference type="Proteomes" id="UP000003730">
    <property type="component" value="Unassembled WGS sequence"/>
</dbReference>
<evidence type="ECO:0000313" key="2">
    <source>
        <dbReference type="Proteomes" id="UP000003730"/>
    </source>
</evidence>